<feature type="region of interest" description="Disordered" evidence="14">
    <location>
        <begin position="108"/>
        <end position="184"/>
    </location>
</feature>
<feature type="domain" description="DALR anticodon binding" evidence="15">
    <location>
        <begin position="654"/>
        <end position="779"/>
    </location>
</feature>
<dbReference type="InterPro" id="IPR036695">
    <property type="entry name" value="Arg-tRNA-synth_N_sf"/>
</dbReference>
<feature type="domain" description="Arginyl tRNA synthetase N-terminal" evidence="16">
    <location>
        <begin position="200"/>
        <end position="287"/>
    </location>
</feature>
<dbReference type="Pfam" id="PF05746">
    <property type="entry name" value="DALR_1"/>
    <property type="match status" value="1"/>
</dbReference>
<dbReference type="PANTHER" id="PTHR11956">
    <property type="entry name" value="ARGINYL-TRNA SYNTHETASE"/>
    <property type="match status" value="1"/>
</dbReference>
<evidence type="ECO:0000256" key="13">
    <source>
        <dbReference type="RuleBase" id="RU363038"/>
    </source>
</evidence>
<feature type="compositionally biased region" description="Low complexity" evidence="14">
    <location>
        <begin position="112"/>
        <end position="123"/>
    </location>
</feature>
<evidence type="ECO:0000313" key="17">
    <source>
        <dbReference type="EMBL" id="GMT18595.1"/>
    </source>
</evidence>
<dbReference type="Pfam" id="PF03485">
    <property type="entry name" value="Arg_tRNA_synt_N"/>
    <property type="match status" value="1"/>
</dbReference>
<dbReference type="NCBIfam" id="TIGR00456">
    <property type="entry name" value="argS"/>
    <property type="match status" value="1"/>
</dbReference>
<evidence type="ECO:0000256" key="8">
    <source>
        <dbReference type="ARBA" id="ARBA00022917"/>
    </source>
</evidence>
<dbReference type="SUPFAM" id="SSF47323">
    <property type="entry name" value="Anticodon-binding domain of a subclass of class I aminoacyl-tRNA synthetases"/>
    <property type="match status" value="1"/>
</dbReference>
<dbReference type="Gene3D" id="1.10.730.10">
    <property type="entry name" value="Isoleucyl-tRNA Synthetase, Domain 1"/>
    <property type="match status" value="1"/>
</dbReference>
<name>A0AAV5VJ05_9BILA</name>
<keyword evidence="9 13" id="KW-0030">Aminoacyl-tRNA synthetase</keyword>
<evidence type="ECO:0000256" key="11">
    <source>
        <dbReference type="ARBA" id="ARBA00049339"/>
    </source>
</evidence>
<evidence type="ECO:0000256" key="12">
    <source>
        <dbReference type="ARBA" id="ARBA00071644"/>
    </source>
</evidence>
<dbReference type="SUPFAM" id="SSF55190">
    <property type="entry name" value="Arginyl-tRNA synthetase (ArgRS), N-terminal 'additional' domain"/>
    <property type="match status" value="1"/>
</dbReference>
<keyword evidence="8 13" id="KW-0648">Protein biosynthesis</keyword>
<keyword evidence="7 13" id="KW-0067">ATP-binding</keyword>
<gene>
    <name evidence="17" type="ORF">PFISCL1PPCAC_9892</name>
</gene>
<dbReference type="EMBL" id="BTSY01000003">
    <property type="protein sequence ID" value="GMT18595.1"/>
    <property type="molecule type" value="Genomic_DNA"/>
</dbReference>
<dbReference type="PRINTS" id="PR01038">
    <property type="entry name" value="TRNASYNTHARG"/>
</dbReference>
<protein>
    <recommendedName>
        <fullName evidence="12">Probable arginine--tRNA ligase, cytoplasmic</fullName>
        <ecNumber evidence="3">6.1.1.19</ecNumber>
    </recommendedName>
    <alternativeName>
        <fullName evidence="10">Arginyl-tRNA synthetase</fullName>
    </alternativeName>
</protein>
<dbReference type="HAMAP" id="MF_00123">
    <property type="entry name" value="Arg_tRNA_synth"/>
    <property type="match status" value="1"/>
</dbReference>
<evidence type="ECO:0000256" key="4">
    <source>
        <dbReference type="ARBA" id="ARBA00022490"/>
    </source>
</evidence>
<accession>A0AAV5VJ05</accession>
<dbReference type="SUPFAM" id="SSF52374">
    <property type="entry name" value="Nucleotidylyl transferase"/>
    <property type="match status" value="1"/>
</dbReference>
<dbReference type="InterPro" id="IPR008909">
    <property type="entry name" value="DALR_anticod-bd"/>
</dbReference>
<keyword evidence="6 13" id="KW-0547">Nucleotide-binding</keyword>
<evidence type="ECO:0000259" key="16">
    <source>
        <dbReference type="SMART" id="SM01016"/>
    </source>
</evidence>
<evidence type="ECO:0000256" key="6">
    <source>
        <dbReference type="ARBA" id="ARBA00022741"/>
    </source>
</evidence>
<dbReference type="Gene3D" id="3.30.1360.70">
    <property type="entry name" value="Arginyl tRNA synthetase N-terminal domain"/>
    <property type="match status" value="1"/>
</dbReference>
<dbReference type="FunFam" id="3.40.50.620:FF:000084">
    <property type="entry name" value="arginine--tRNA ligase, cytoplasmic"/>
    <property type="match status" value="1"/>
</dbReference>
<evidence type="ECO:0000313" key="18">
    <source>
        <dbReference type="Proteomes" id="UP001432322"/>
    </source>
</evidence>
<dbReference type="PANTHER" id="PTHR11956:SF5">
    <property type="entry name" value="ARGININE--TRNA LIGASE, CYTOPLASMIC"/>
    <property type="match status" value="1"/>
</dbReference>
<comment type="caution">
    <text evidence="17">The sequence shown here is derived from an EMBL/GenBank/DDBJ whole genome shotgun (WGS) entry which is preliminary data.</text>
</comment>
<dbReference type="CDD" id="cd00671">
    <property type="entry name" value="ArgRS_core"/>
    <property type="match status" value="1"/>
</dbReference>
<evidence type="ECO:0000256" key="7">
    <source>
        <dbReference type="ARBA" id="ARBA00022840"/>
    </source>
</evidence>
<dbReference type="AlphaFoldDB" id="A0AAV5VJ05"/>
<dbReference type="Gene3D" id="3.40.50.620">
    <property type="entry name" value="HUPs"/>
    <property type="match status" value="1"/>
</dbReference>
<evidence type="ECO:0000256" key="14">
    <source>
        <dbReference type="SAM" id="MobiDB-lite"/>
    </source>
</evidence>
<evidence type="ECO:0000256" key="10">
    <source>
        <dbReference type="ARBA" id="ARBA00033033"/>
    </source>
</evidence>
<dbReference type="Pfam" id="PF00750">
    <property type="entry name" value="tRNA-synt_1d"/>
    <property type="match status" value="1"/>
</dbReference>
<keyword evidence="18" id="KW-1185">Reference proteome</keyword>
<dbReference type="GO" id="GO:0004814">
    <property type="term" value="F:arginine-tRNA ligase activity"/>
    <property type="evidence" value="ECO:0007669"/>
    <property type="project" value="UniProtKB-EC"/>
</dbReference>
<dbReference type="InterPro" id="IPR009080">
    <property type="entry name" value="tRNAsynth_Ia_anticodon-bd"/>
</dbReference>
<dbReference type="SMART" id="SM00836">
    <property type="entry name" value="DALR_1"/>
    <property type="match status" value="1"/>
</dbReference>
<dbReference type="InterPro" id="IPR035684">
    <property type="entry name" value="ArgRS_core"/>
</dbReference>
<feature type="region of interest" description="Disordered" evidence="14">
    <location>
        <begin position="1"/>
        <end position="33"/>
    </location>
</feature>
<dbReference type="GO" id="GO:0017101">
    <property type="term" value="C:aminoacyl-tRNA synthetase multienzyme complex"/>
    <property type="evidence" value="ECO:0007669"/>
    <property type="project" value="UniProtKB-ARBA"/>
</dbReference>
<keyword evidence="5 13" id="KW-0436">Ligase</keyword>
<dbReference type="Proteomes" id="UP001432322">
    <property type="component" value="Unassembled WGS sequence"/>
</dbReference>
<dbReference type="FunFam" id="3.30.1360.70:FF:000002">
    <property type="entry name" value="arginine--tRNA ligase, cytoplasmic"/>
    <property type="match status" value="1"/>
</dbReference>
<feature type="compositionally biased region" description="Basic and acidic residues" evidence="14">
    <location>
        <begin position="124"/>
        <end position="175"/>
    </location>
</feature>
<evidence type="ECO:0000259" key="15">
    <source>
        <dbReference type="SMART" id="SM00836"/>
    </source>
</evidence>
<evidence type="ECO:0000256" key="9">
    <source>
        <dbReference type="ARBA" id="ARBA00023146"/>
    </source>
</evidence>
<organism evidence="17 18">
    <name type="scientific">Pristionchus fissidentatus</name>
    <dbReference type="NCBI Taxonomy" id="1538716"/>
    <lineage>
        <taxon>Eukaryota</taxon>
        <taxon>Metazoa</taxon>
        <taxon>Ecdysozoa</taxon>
        <taxon>Nematoda</taxon>
        <taxon>Chromadorea</taxon>
        <taxon>Rhabditida</taxon>
        <taxon>Rhabditina</taxon>
        <taxon>Diplogasteromorpha</taxon>
        <taxon>Diplogasteroidea</taxon>
        <taxon>Neodiplogasteridae</taxon>
        <taxon>Pristionchus</taxon>
    </lineage>
</organism>
<evidence type="ECO:0000256" key="3">
    <source>
        <dbReference type="ARBA" id="ARBA00012837"/>
    </source>
</evidence>
<dbReference type="InterPro" id="IPR001278">
    <property type="entry name" value="Arg-tRNA-ligase"/>
</dbReference>
<dbReference type="FunFam" id="1.10.730.10:FF:000064">
    <property type="entry name" value="Probable arginine--tRNA ligase, cytoplasmic"/>
    <property type="match status" value="1"/>
</dbReference>
<dbReference type="InterPro" id="IPR014729">
    <property type="entry name" value="Rossmann-like_a/b/a_fold"/>
</dbReference>
<evidence type="ECO:0000256" key="1">
    <source>
        <dbReference type="ARBA" id="ARBA00004514"/>
    </source>
</evidence>
<comment type="similarity">
    <text evidence="2 13">Belongs to the class-I aminoacyl-tRNA synthetase family.</text>
</comment>
<dbReference type="EC" id="6.1.1.19" evidence="3"/>
<dbReference type="PROSITE" id="PS00178">
    <property type="entry name" value="AA_TRNA_LIGASE_I"/>
    <property type="match status" value="1"/>
</dbReference>
<dbReference type="GO" id="GO:0005524">
    <property type="term" value="F:ATP binding"/>
    <property type="evidence" value="ECO:0007669"/>
    <property type="project" value="UniProtKB-KW"/>
</dbReference>
<dbReference type="GO" id="GO:0005829">
    <property type="term" value="C:cytosol"/>
    <property type="evidence" value="ECO:0007669"/>
    <property type="project" value="UniProtKB-SubCell"/>
</dbReference>
<comment type="subcellular location">
    <subcellularLocation>
        <location evidence="1">Cytoplasm</location>
        <location evidence="1">Cytosol</location>
    </subcellularLocation>
</comment>
<sequence>MAPPTKPNKTPKKDDKKANGVAAAPSAAPTGISREQELQNLEADKFNAEQDLARLTRLLAAMEKGEMTEELLEACPNLQEVHQKNAKLKYRKAILERSVAAQEAENAKNGIKSAAAAGPSKGAPEAKKAKEAPKGGEQKGGEKKGDKKDNKGGEKKESKGGDKKDAKGVDKKENKTPSAPPRAKKHNYVVVKDFAGSIMGRLADVFKKAIKEAFPSISVPLVLTEASNAKFGDYQCNSAMGISAALKAQGTAKRPAEVAAEIVAKLPACPLISKTEIPPAGFINVYLNEEFIAKQCGEISRHGVKLPTIESRRVIVDFSSPNIAKEMHVGHLRSTIIGDAISRLFEAVGFDVLRLNHIGDWGTQFGMLIAHLFDRFPNFQKETPAIGDLQSFYKESKKRFDEDADFKKRAYECVVKLQNFEPEFIKAWTDICNVSRTSNNEVYDKLDIVLNERGESYYQTRMGAIVEELTTRSFLREEEGRHLMFPTGCDIPLTVVKSDGGFTYDTSDLAALKNRLFEENADWLIYVVDAGQSLHFDTIFAAGRDLGWYDETQKRVEHVGFGLVLGEDKKKFKTRSGETVRLKDLLDEGVRRSEEKLKEKNRDKEMTPEELVAARDAVAYGGIKYADLSHTRTQDYIFSYDRMLDDKGNTAVYLLYAYARIRSIVRQSGVSESDMTAFATNNEHLPLSHPKELKLAKQVLKFSDVILQLVDTLMLHTLCDYLYTLSSTFTEFYSECYVVEKSKEGTTTVNMNRLVLCDVTANTMEKALRVLGIRPVPKM</sequence>
<dbReference type="GO" id="GO:0006420">
    <property type="term" value="P:arginyl-tRNA aminoacylation"/>
    <property type="evidence" value="ECO:0007669"/>
    <property type="project" value="InterPro"/>
</dbReference>
<dbReference type="SMART" id="SM01016">
    <property type="entry name" value="Arg_tRNA_synt_N"/>
    <property type="match status" value="1"/>
</dbReference>
<dbReference type="InterPro" id="IPR001412">
    <property type="entry name" value="aa-tRNA-synth_I_CS"/>
</dbReference>
<evidence type="ECO:0000256" key="2">
    <source>
        <dbReference type="ARBA" id="ARBA00005594"/>
    </source>
</evidence>
<comment type="catalytic activity">
    <reaction evidence="11">
        <text>tRNA(Arg) + L-arginine + ATP = L-arginyl-tRNA(Arg) + AMP + diphosphate</text>
        <dbReference type="Rhea" id="RHEA:20301"/>
        <dbReference type="Rhea" id="RHEA-COMP:9658"/>
        <dbReference type="Rhea" id="RHEA-COMP:9673"/>
        <dbReference type="ChEBI" id="CHEBI:30616"/>
        <dbReference type="ChEBI" id="CHEBI:32682"/>
        <dbReference type="ChEBI" id="CHEBI:33019"/>
        <dbReference type="ChEBI" id="CHEBI:78442"/>
        <dbReference type="ChEBI" id="CHEBI:78513"/>
        <dbReference type="ChEBI" id="CHEBI:456215"/>
        <dbReference type="EC" id="6.1.1.19"/>
    </reaction>
</comment>
<reference evidence="17" key="1">
    <citation type="submission" date="2023-10" db="EMBL/GenBank/DDBJ databases">
        <title>Genome assembly of Pristionchus species.</title>
        <authorList>
            <person name="Yoshida K."/>
            <person name="Sommer R.J."/>
        </authorList>
    </citation>
    <scope>NUCLEOTIDE SEQUENCE</scope>
    <source>
        <strain evidence="17">RS5133</strain>
    </source>
</reference>
<proteinExistence type="inferred from homology"/>
<dbReference type="InterPro" id="IPR005148">
    <property type="entry name" value="Arg-tRNA-synth_N"/>
</dbReference>
<keyword evidence="4" id="KW-0963">Cytoplasm</keyword>
<evidence type="ECO:0000256" key="5">
    <source>
        <dbReference type="ARBA" id="ARBA00022598"/>
    </source>
</evidence>